<gene>
    <name evidence="4" type="ORF">Ate02nite_59160</name>
</gene>
<dbReference type="NCBIfam" id="NF038357">
    <property type="entry name" value="BN6_48550_fam"/>
    <property type="match status" value="1"/>
</dbReference>
<dbReference type="AlphaFoldDB" id="A0A919NSF4"/>
<feature type="domain" description="CASPASE and TPR Repeat-Associated N-terminal" evidence="2">
    <location>
        <begin position="10"/>
        <end position="212"/>
    </location>
</feature>
<evidence type="ECO:0000259" key="2">
    <source>
        <dbReference type="Pfam" id="PF20269"/>
    </source>
</evidence>
<protein>
    <submittedName>
        <fullName evidence="4">Uncharacterized protein</fullName>
    </submittedName>
</protein>
<evidence type="ECO:0000259" key="3">
    <source>
        <dbReference type="Pfam" id="PF20270"/>
    </source>
</evidence>
<accession>A0A919NSF4</accession>
<dbReference type="Pfam" id="PF20269">
    <property type="entry name" value="CATRA-N"/>
    <property type="match status" value="1"/>
</dbReference>
<dbReference type="Proteomes" id="UP000623608">
    <property type="component" value="Unassembled WGS sequence"/>
</dbReference>
<keyword evidence="5" id="KW-1185">Reference proteome</keyword>
<sequence length="730" mass="78132">MAASNLVEPEFVAHLFAPLDGPDAAAGLAGVRTLWENCRRQLGMTQPIVEADLPGELPDDPASSPDGALAGLQDPAVGYQAIARREHDILNFSFAIAAPGAAPRARPRLAAAAPPGWYEFTRWWGNLGGGAAALGGAVVYLAKTGDVTAVDLRAEVPRQDDDADSWWEHGYPLHGFAAWETAAAGVHPNRRLVLLAGLDQDVEISRFTWSDGGTALPPIGRYLMHAAKLRYFARVLGDGRALARLRELTNGRADELAELLRDPEREGEVPERAAGLTAAEAEVVGSIRALRQMRESADIARSNMARSLPEALPGDAGLADWLIDQLGRDTALMAATREQAESIRLILGTPLPPVLRTPPPAQRAPVPPVTEAPVEHRVAFNVDVVSYSSRSTPMQEAVQQRLGGMVERVLAGLGLELNQTDRQDSGDGVIAVLPASVSSQVALPQLLHGWRAQLAADNAGHPEDRIRLRLSVGSGQFRVGATGFLGQPIIRIGRVLDSAALRGVVVEHPDADLVVGVADRLYEDVVGEGYPGLGPEEFELLHISVKSYRGQAWLWAGGVALSSSTGNRGPVPGTARDILVIHGPGPRPRKDVVELLRAMDLRPLDWEEAVKGTGKLAPRTDEVLDEGFAAGPGILVVLTPEDLNDGESHARARAVRALERQPDRTLLAQIGRLDGAGDLGRRDTVRLSADTEAARILFQYRIAQRLRNVGYPVDTVGDGWLDGGRFGGLL</sequence>
<evidence type="ECO:0000313" key="5">
    <source>
        <dbReference type="Proteomes" id="UP000623608"/>
    </source>
</evidence>
<feature type="domain" description="CASPASE and TPR Repeat-Associated C-terminal" evidence="3">
    <location>
        <begin position="217"/>
        <end position="340"/>
    </location>
</feature>
<feature type="region of interest" description="Disordered" evidence="1">
    <location>
        <begin position="51"/>
        <end position="70"/>
    </location>
</feature>
<evidence type="ECO:0000256" key="1">
    <source>
        <dbReference type="SAM" id="MobiDB-lite"/>
    </source>
</evidence>
<reference evidence="4" key="1">
    <citation type="submission" date="2021-01" db="EMBL/GenBank/DDBJ databases">
        <title>Whole genome shotgun sequence of Actinoplanes tereljensis NBRC 105297.</title>
        <authorList>
            <person name="Komaki H."/>
            <person name="Tamura T."/>
        </authorList>
    </citation>
    <scope>NUCLEOTIDE SEQUENCE</scope>
    <source>
        <strain evidence="4">NBRC 105297</strain>
    </source>
</reference>
<dbReference type="InterPro" id="IPR046923">
    <property type="entry name" value="CATRA-C"/>
</dbReference>
<name>A0A919NSF4_9ACTN</name>
<dbReference type="Pfam" id="PF20270">
    <property type="entry name" value="CATRA-C"/>
    <property type="match status" value="1"/>
</dbReference>
<dbReference type="InterPro" id="IPR046922">
    <property type="entry name" value="CATRA-N"/>
</dbReference>
<dbReference type="RefSeq" id="WP_203811088.1">
    <property type="nucleotide sequence ID" value="NZ_BOMY01000038.1"/>
</dbReference>
<proteinExistence type="predicted"/>
<organism evidence="4 5">
    <name type="scientific">Paractinoplanes tereljensis</name>
    <dbReference type="NCBI Taxonomy" id="571912"/>
    <lineage>
        <taxon>Bacteria</taxon>
        <taxon>Bacillati</taxon>
        <taxon>Actinomycetota</taxon>
        <taxon>Actinomycetes</taxon>
        <taxon>Micromonosporales</taxon>
        <taxon>Micromonosporaceae</taxon>
        <taxon>Paractinoplanes</taxon>
    </lineage>
</organism>
<comment type="caution">
    <text evidence="4">The sequence shown here is derived from an EMBL/GenBank/DDBJ whole genome shotgun (WGS) entry which is preliminary data.</text>
</comment>
<evidence type="ECO:0000313" key="4">
    <source>
        <dbReference type="EMBL" id="GIF23186.1"/>
    </source>
</evidence>
<dbReference type="EMBL" id="BOMY01000038">
    <property type="protein sequence ID" value="GIF23186.1"/>
    <property type="molecule type" value="Genomic_DNA"/>
</dbReference>